<protein>
    <submittedName>
        <fullName evidence="1">Uncharacterized protein</fullName>
    </submittedName>
</protein>
<dbReference type="EMBL" id="BK016245">
    <property type="protein sequence ID" value="DAG04800.1"/>
    <property type="molecule type" value="Genomic_DNA"/>
</dbReference>
<proteinExistence type="predicted"/>
<name>A0A8S5VDQ0_9CAUD</name>
<sequence>MGNDDIEEPDEAIYTYIFPYFHIPDTIEAAHSYICFKVNMTDRSNVNDWYENFTLTVWVIVNQALMKMKGHGGATRVDYLSGLVEKELHGSTIFGIKQLKITSNIEDNMDLHHRVRIMTFKTQDLDDLVGCG</sequence>
<organism evidence="1">
    <name type="scientific">Siphoviridae sp. ctGa111</name>
    <dbReference type="NCBI Taxonomy" id="2825413"/>
    <lineage>
        <taxon>Viruses</taxon>
        <taxon>Duplodnaviria</taxon>
        <taxon>Heunggongvirae</taxon>
        <taxon>Uroviricota</taxon>
        <taxon>Caudoviricetes</taxon>
    </lineage>
</organism>
<accession>A0A8S5VDQ0</accession>
<evidence type="ECO:0000313" key="1">
    <source>
        <dbReference type="EMBL" id="DAG04800.1"/>
    </source>
</evidence>
<reference evidence="1" key="1">
    <citation type="journal article" date="2021" name="Proc. Natl. Acad. Sci. U.S.A.">
        <title>A Catalog of Tens of Thousands of Viruses from Human Metagenomes Reveals Hidden Associations with Chronic Diseases.</title>
        <authorList>
            <person name="Tisza M.J."/>
            <person name="Buck C.B."/>
        </authorList>
    </citation>
    <scope>NUCLEOTIDE SEQUENCE</scope>
    <source>
        <strain evidence="1">CtGa111</strain>
    </source>
</reference>